<evidence type="ECO:0000256" key="1">
    <source>
        <dbReference type="SAM" id="MobiDB-lite"/>
    </source>
</evidence>
<feature type="region of interest" description="Disordered" evidence="1">
    <location>
        <begin position="1"/>
        <end position="21"/>
    </location>
</feature>
<feature type="compositionally biased region" description="Low complexity" evidence="1">
    <location>
        <begin position="1"/>
        <end position="15"/>
    </location>
</feature>
<dbReference type="EMBL" id="LAZR01022860">
    <property type="protein sequence ID" value="KKL80415.1"/>
    <property type="molecule type" value="Genomic_DNA"/>
</dbReference>
<gene>
    <name evidence="2" type="ORF">LCGC14_2004970</name>
</gene>
<evidence type="ECO:0000313" key="2">
    <source>
        <dbReference type="EMBL" id="KKL80415.1"/>
    </source>
</evidence>
<accession>A0A0F9HFG4</accession>
<proteinExistence type="predicted"/>
<sequence>MDKDTVTQTMQQTQTLRGQEGRDWINQTEGGSGAILFISYYIIPMDFIEVHRN</sequence>
<comment type="caution">
    <text evidence="2">The sequence shown here is derived from an EMBL/GenBank/DDBJ whole genome shotgun (WGS) entry which is preliminary data.</text>
</comment>
<organism evidence="2">
    <name type="scientific">marine sediment metagenome</name>
    <dbReference type="NCBI Taxonomy" id="412755"/>
    <lineage>
        <taxon>unclassified sequences</taxon>
        <taxon>metagenomes</taxon>
        <taxon>ecological metagenomes</taxon>
    </lineage>
</organism>
<name>A0A0F9HFG4_9ZZZZ</name>
<protein>
    <submittedName>
        <fullName evidence="2">Uncharacterized protein</fullName>
    </submittedName>
</protein>
<dbReference type="AlphaFoldDB" id="A0A0F9HFG4"/>
<reference evidence="2" key="1">
    <citation type="journal article" date="2015" name="Nature">
        <title>Complex archaea that bridge the gap between prokaryotes and eukaryotes.</title>
        <authorList>
            <person name="Spang A."/>
            <person name="Saw J.H."/>
            <person name="Jorgensen S.L."/>
            <person name="Zaremba-Niedzwiedzka K."/>
            <person name="Martijn J."/>
            <person name="Lind A.E."/>
            <person name="van Eijk R."/>
            <person name="Schleper C."/>
            <person name="Guy L."/>
            <person name="Ettema T.J."/>
        </authorList>
    </citation>
    <scope>NUCLEOTIDE SEQUENCE</scope>
</reference>